<evidence type="ECO:0000313" key="2">
    <source>
        <dbReference type="EMBL" id="GGD44161.1"/>
    </source>
</evidence>
<protein>
    <recommendedName>
        <fullName evidence="1">Arylsulfotransferase N-terminal domain-containing protein</fullName>
    </recommendedName>
</protein>
<reference evidence="3" key="1">
    <citation type="journal article" date="2019" name="Int. J. Syst. Evol. Microbiol.">
        <title>The Global Catalogue of Microorganisms (GCM) 10K type strain sequencing project: providing services to taxonomists for standard genome sequencing and annotation.</title>
        <authorList>
            <consortium name="The Broad Institute Genomics Platform"/>
            <consortium name="The Broad Institute Genome Sequencing Center for Infectious Disease"/>
            <person name="Wu L."/>
            <person name="Ma J."/>
        </authorList>
    </citation>
    <scope>NUCLEOTIDE SEQUENCE [LARGE SCALE GENOMIC DNA]</scope>
    <source>
        <strain evidence="3">CGMCC 1.12606</strain>
    </source>
</reference>
<feature type="domain" description="Arylsulfotransferase N-terminal" evidence="1">
    <location>
        <begin position="16"/>
        <end position="93"/>
    </location>
</feature>
<dbReference type="InterPro" id="IPR038477">
    <property type="entry name" value="ASST_N_sf"/>
</dbReference>
<evidence type="ECO:0000259" key="1">
    <source>
        <dbReference type="Pfam" id="PF17425"/>
    </source>
</evidence>
<dbReference type="Pfam" id="PF17425">
    <property type="entry name" value="Arylsulfotran_N"/>
    <property type="match status" value="1"/>
</dbReference>
<dbReference type="PANTHER" id="PTHR35340">
    <property type="entry name" value="PQQ ENZYME REPEAT PROTEIN-RELATED"/>
    <property type="match status" value="1"/>
</dbReference>
<accession>A0ABQ1QSP4</accession>
<dbReference type="InterPro" id="IPR010262">
    <property type="entry name" value="Arylsulfotransferase_bact"/>
</dbReference>
<dbReference type="EMBL" id="BMFH01000001">
    <property type="protein sequence ID" value="GGD44161.1"/>
    <property type="molecule type" value="Genomic_DNA"/>
</dbReference>
<dbReference type="SUPFAM" id="SSF101898">
    <property type="entry name" value="NHL repeat"/>
    <property type="match status" value="1"/>
</dbReference>
<dbReference type="InterPro" id="IPR035391">
    <property type="entry name" value="Arylsulfotran_N"/>
</dbReference>
<dbReference type="Pfam" id="PF05935">
    <property type="entry name" value="Arylsulfotrans"/>
    <property type="match status" value="1"/>
</dbReference>
<dbReference type="InterPro" id="IPR053143">
    <property type="entry name" value="Arylsulfate_ST"/>
</dbReference>
<keyword evidence="3" id="KW-1185">Reference proteome</keyword>
<dbReference type="RefSeq" id="WP_229732481.1">
    <property type="nucleotide sequence ID" value="NZ_BMFH01000001.1"/>
</dbReference>
<proteinExistence type="predicted"/>
<gene>
    <name evidence="2" type="ORF">GCM10011361_08930</name>
</gene>
<name>A0ABQ1QSP4_9FLAO</name>
<sequence length="494" mass="55997">MNSCSSGFDYSIEPNLNPHNISPLTALLHIEAEQPVKATVKVLGNIPVEQHFEKEGKELEIPVVGLYPDRENLVAVTLTYEGGEVRDTLEITTEKLPSIFPHVVVNTVDRSKMAEGMHGCDLHLANRGTFRSAPFIFDDEGNIRWYLDLNFAGKMVAPFQRLSDGTLLMVSRHVIYEFDMLGKIVNEISINNNYGMHHDVVELPDGNLLICVGKRNNFIKLDGNYVESDSDFIILFDRKQSRIVREWDVANVMDVTRKDLNFFRPGDWLHMNGLAFDPRDNSIIVSGKNQGLFKISWNNELKWILAPKKNWGPSGRNGDGFETAPFLLTAVDSTGNPLPEAVQMGTESAESFDFTWGPHAPKLMPDGTLLVFDNGTYRNYDPQVQYSRAVEYRIDEDNKTVEQLWQYGKERGTEFFSTIVSDVDFLPETNTVLVTSGYTKQKGRLAGKIVEVDRESKEEVFEATVYMKSVNGNKTPSWGQTDILYRSERMPLKY</sequence>
<dbReference type="PANTHER" id="PTHR35340:SF10">
    <property type="entry name" value="CYTOPLASMIC PROTEIN"/>
    <property type="match status" value="1"/>
</dbReference>
<organism evidence="2 3">
    <name type="scientific">Muriicola marianensis</name>
    <dbReference type="NCBI Taxonomy" id="1324801"/>
    <lineage>
        <taxon>Bacteria</taxon>
        <taxon>Pseudomonadati</taxon>
        <taxon>Bacteroidota</taxon>
        <taxon>Flavobacteriia</taxon>
        <taxon>Flavobacteriales</taxon>
        <taxon>Flavobacteriaceae</taxon>
        <taxon>Muriicola</taxon>
    </lineage>
</organism>
<comment type="caution">
    <text evidence="2">The sequence shown here is derived from an EMBL/GenBank/DDBJ whole genome shotgun (WGS) entry which is preliminary data.</text>
</comment>
<dbReference type="Proteomes" id="UP000625780">
    <property type="component" value="Unassembled WGS sequence"/>
</dbReference>
<evidence type="ECO:0000313" key="3">
    <source>
        <dbReference type="Proteomes" id="UP000625780"/>
    </source>
</evidence>
<dbReference type="Gene3D" id="2.60.40.3100">
    <property type="entry name" value="Arylsulphate sulphotransferase monomer, N-terminal domain"/>
    <property type="match status" value="1"/>
</dbReference>